<evidence type="ECO:0000313" key="4">
    <source>
        <dbReference type="Proteomes" id="UP000216857"/>
    </source>
</evidence>
<accession>A0A261RE28</accession>
<dbReference type="InterPro" id="IPR024408">
    <property type="entry name" value="Muramidase"/>
</dbReference>
<proteinExistence type="predicted"/>
<dbReference type="InterPro" id="IPR002477">
    <property type="entry name" value="Peptidoglycan-bd-like"/>
</dbReference>
<keyword evidence="4" id="KW-1185">Reference proteome</keyword>
<dbReference type="InterPro" id="IPR036365">
    <property type="entry name" value="PGBD-like_sf"/>
</dbReference>
<reference evidence="3" key="1">
    <citation type="submission" date="2017-05" db="EMBL/GenBank/DDBJ databases">
        <title>Complete and WGS of Bordetella genogroups.</title>
        <authorList>
            <person name="Spilker T."/>
            <person name="Lipuma J."/>
        </authorList>
    </citation>
    <scope>NUCLEOTIDE SEQUENCE</scope>
    <source>
        <strain evidence="3">AU21707</strain>
    </source>
</reference>
<gene>
    <name evidence="3" type="ORF">CAL26_05965</name>
</gene>
<dbReference type="EMBL" id="NEVJ01000002">
    <property type="protein sequence ID" value="OZI23027.1"/>
    <property type="molecule type" value="Genomic_DNA"/>
</dbReference>
<feature type="domain" description="N-acetylmuramidase" evidence="2">
    <location>
        <begin position="90"/>
        <end position="260"/>
    </location>
</feature>
<dbReference type="RefSeq" id="WP_094846043.1">
    <property type="nucleotide sequence ID" value="NZ_NEVJ01000002.1"/>
</dbReference>
<dbReference type="Pfam" id="PF11860">
    <property type="entry name" value="Muramidase"/>
    <property type="match status" value="1"/>
</dbReference>
<dbReference type="Gene3D" id="1.10.101.10">
    <property type="entry name" value="PGBD-like superfamily/PGBD"/>
    <property type="match status" value="1"/>
</dbReference>
<comment type="caution">
    <text evidence="3">The sequence shown here is derived from an EMBL/GenBank/DDBJ whole genome shotgun (WGS) entry which is preliminary data.</text>
</comment>
<protein>
    <submittedName>
        <fullName evidence="3">Peptidoglycan-binding protein</fullName>
    </submittedName>
</protein>
<dbReference type="OrthoDB" id="1523598at2"/>
<evidence type="ECO:0000259" key="2">
    <source>
        <dbReference type="Pfam" id="PF11860"/>
    </source>
</evidence>
<dbReference type="Pfam" id="PF01471">
    <property type="entry name" value="PG_binding_1"/>
    <property type="match status" value="1"/>
</dbReference>
<sequence length="268" mass="28549">MPDTLKPGDQGQAVADLQAALSAAGYAVARTHVYDDATEAAVSALQRARRLVVDGVYGPKTAAALAGLETGRLLTEADLARAADMLDVPLASVKAVNEVESRGCGFLPDGRPVILYERHVFYDRLAAHGIDPAPHAARLPAIVNTESGGYAGGAAEYRRLAMATAICAPAALEAASWGAFQVMGYHWQRLGYASIDDFVARMRRTEGDQLDAFVRYVQADAALSKALAGRKWAAFARGYNGPAYARNLYDVKLARAYDRYADAAKVAA</sequence>
<dbReference type="AlphaFoldDB" id="A0A261RE28"/>
<dbReference type="InterPro" id="IPR036366">
    <property type="entry name" value="PGBDSf"/>
</dbReference>
<organism evidence="3 4">
    <name type="scientific">Bordetella genomosp. 9</name>
    <dbReference type="NCBI Taxonomy" id="1416803"/>
    <lineage>
        <taxon>Bacteria</taxon>
        <taxon>Pseudomonadati</taxon>
        <taxon>Pseudomonadota</taxon>
        <taxon>Betaproteobacteria</taxon>
        <taxon>Burkholderiales</taxon>
        <taxon>Alcaligenaceae</taxon>
        <taxon>Bordetella</taxon>
    </lineage>
</organism>
<dbReference type="Proteomes" id="UP000216857">
    <property type="component" value="Unassembled WGS sequence"/>
</dbReference>
<evidence type="ECO:0000259" key="1">
    <source>
        <dbReference type="Pfam" id="PF01471"/>
    </source>
</evidence>
<evidence type="ECO:0000313" key="3">
    <source>
        <dbReference type="EMBL" id="OZI23027.1"/>
    </source>
</evidence>
<name>A0A261RE28_9BORD</name>
<dbReference type="SUPFAM" id="SSF47090">
    <property type="entry name" value="PGBD-like"/>
    <property type="match status" value="1"/>
</dbReference>
<feature type="domain" description="Peptidoglycan binding-like" evidence="1">
    <location>
        <begin position="10"/>
        <end position="65"/>
    </location>
</feature>